<dbReference type="EMBL" id="KZ819284">
    <property type="protein sequence ID" value="PWO00721.1"/>
    <property type="molecule type" value="Genomic_DNA"/>
</dbReference>
<organism evidence="2 3">
    <name type="scientific">Tilletiopsis washingtonensis</name>
    <dbReference type="NCBI Taxonomy" id="58919"/>
    <lineage>
        <taxon>Eukaryota</taxon>
        <taxon>Fungi</taxon>
        <taxon>Dikarya</taxon>
        <taxon>Basidiomycota</taxon>
        <taxon>Ustilaginomycotina</taxon>
        <taxon>Exobasidiomycetes</taxon>
        <taxon>Entylomatales</taxon>
        <taxon>Entylomatales incertae sedis</taxon>
        <taxon>Tilletiopsis</taxon>
    </lineage>
</organism>
<dbReference type="GeneID" id="37272453"/>
<feature type="region of interest" description="Disordered" evidence="1">
    <location>
        <begin position="1"/>
        <end position="32"/>
    </location>
</feature>
<dbReference type="AlphaFoldDB" id="A0A316ZG44"/>
<gene>
    <name evidence="2" type="ORF">FA09DRAFT_358088</name>
</gene>
<dbReference type="RefSeq" id="XP_025600999.1">
    <property type="nucleotide sequence ID" value="XM_025744909.1"/>
</dbReference>
<reference evidence="2 3" key="1">
    <citation type="journal article" date="2018" name="Mol. Biol. Evol.">
        <title>Broad Genomic Sampling Reveals a Smut Pathogenic Ancestry of the Fungal Clade Ustilaginomycotina.</title>
        <authorList>
            <person name="Kijpornyongpan T."/>
            <person name="Mondo S.J."/>
            <person name="Barry K."/>
            <person name="Sandor L."/>
            <person name="Lee J."/>
            <person name="Lipzen A."/>
            <person name="Pangilinan J."/>
            <person name="LaButti K."/>
            <person name="Hainaut M."/>
            <person name="Henrissat B."/>
            <person name="Grigoriev I.V."/>
            <person name="Spatafora J.W."/>
            <person name="Aime M.C."/>
        </authorList>
    </citation>
    <scope>NUCLEOTIDE SEQUENCE [LARGE SCALE GENOMIC DNA]</scope>
    <source>
        <strain evidence="2 3">MCA 4186</strain>
    </source>
</reference>
<proteinExistence type="predicted"/>
<protein>
    <submittedName>
        <fullName evidence="2">Uncharacterized protein</fullName>
    </submittedName>
</protein>
<accession>A0A316ZG44</accession>
<evidence type="ECO:0000256" key="1">
    <source>
        <dbReference type="SAM" id="MobiDB-lite"/>
    </source>
</evidence>
<feature type="compositionally biased region" description="Polar residues" evidence="1">
    <location>
        <begin position="289"/>
        <end position="302"/>
    </location>
</feature>
<keyword evidence="3" id="KW-1185">Reference proteome</keyword>
<name>A0A316ZG44_9BASI</name>
<evidence type="ECO:0000313" key="3">
    <source>
        <dbReference type="Proteomes" id="UP000245946"/>
    </source>
</evidence>
<sequence length="302" mass="34403">MSDATHGSAVRGGGDKPQPSLRLPPKIKSPDDLGPLHSAFKRWKKNFIVESVDVQYKKPTQEDRRELLKRYQTVFIPWISRRTGRPYVPGPNAGFFELCYVDSGEIPLSQVALNVSDDLGVFLLFLLEAARTSNDFDDSFTAETLEYYATVLIEITKQRIYQTYARDHENAVIARACIIESHNGVRHQVRSAQRWLIEQYKLSTAQQLQEAKEAERASRIAALRPLWLQQTIEKKRLSAEWHCMQAAQDDEDVRRIAELERNVPAGAELSFMELPVDVRARIMPPQMSAPKSPSRARTSTHS</sequence>
<evidence type="ECO:0000313" key="2">
    <source>
        <dbReference type="EMBL" id="PWO00721.1"/>
    </source>
</evidence>
<dbReference type="Proteomes" id="UP000245946">
    <property type="component" value="Unassembled WGS sequence"/>
</dbReference>
<feature type="region of interest" description="Disordered" evidence="1">
    <location>
        <begin position="283"/>
        <end position="302"/>
    </location>
</feature>